<reference evidence="1 2" key="1">
    <citation type="journal article" date="2014" name="Genome Biol. Evol.">
        <title>Acetic acid bacteria genomes reveal functional traits for adaptation to life in insect guts.</title>
        <authorList>
            <person name="Chouaia B."/>
            <person name="Gaiarsa S."/>
            <person name="Crotti E."/>
            <person name="Comandatore F."/>
            <person name="Degli Esposti M."/>
            <person name="Ricci I."/>
            <person name="Alma A."/>
            <person name="Favia G."/>
            <person name="Bandi C."/>
            <person name="Daffonchio D."/>
        </authorList>
    </citation>
    <scope>NUCLEOTIDE SEQUENCE [LARGE SCALE GENOMIC DNA]</scope>
    <source>
        <strain evidence="1 2">SF2.1</strain>
    </source>
</reference>
<proteinExistence type="predicted"/>
<accession>A0A060QM22</accession>
<name>A0A060QM22_9PROT</name>
<dbReference type="Proteomes" id="UP000027583">
    <property type="component" value="Unassembled WGS sequence"/>
</dbReference>
<gene>
    <name evidence="1" type="ORF">ASAP_3191</name>
</gene>
<reference evidence="1 2" key="2">
    <citation type="journal article" date="2014" name="PLoS ONE">
        <title>Evolution of mitochondria reconstructed from the energy metabolism of living bacteria.</title>
        <authorList>
            <person name="Degli Esposti M."/>
            <person name="Chouaia B."/>
            <person name="Comandatore F."/>
            <person name="Crotti E."/>
            <person name="Sassera D."/>
            <person name="Lievens P.M."/>
            <person name="Daffonchio D."/>
            <person name="Bandi C."/>
        </authorList>
    </citation>
    <scope>NUCLEOTIDE SEQUENCE [LARGE SCALE GENOMIC DNA]</scope>
    <source>
        <strain evidence="1 2">SF2.1</strain>
    </source>
</reference>
<protein>
    <submittedName>
        <fullName evidence="1">Uncharacterized protein</fullName>
    </submittedName>
</protein>
<comment type="caution">
    <text evidence="1">The sequence shown here is derived from an EMBL/GenBank/DDBJ whole genome shotgun (WGS) entry which is preliminary data.</text>
</comment>
<organism evidence="1 2">
    <name type="scientific">Asaia bogorensis</name>
    <dbReference type="NCBI Taxonomy" id="91915"/>
    <lineage>
        <taxon>Bacteria</taxon>
        <taxon>Pseudomonadati</taxon>
        <taxon>Pseudomonadota</taxon>
        <taxon>Alphaproteobacteria</taxon>
        <taxon>Acetobacterales</taxon>
        <taxon>Acetobacteraceae</taxon>
        <taxon>Asaia</taxon>
    </lineage>
</organism>
<evidence type="ECO:0000313" key="2">
    <source>
        <dbReference type="Proteomes" id="UP000027583"/>
    </source>
</evidence>
<evidence type="ECO:0000313" key="1">
    <source>
        <dbReference type="EMBL" id="CDG41236.1"/>
    </source>
</evidence>
<dbReference type="AlphaFoldDB" id="A0A060QM22"/>
<sequence>MWRAAQFEKSMVELRLSFATQLAIDITVHTITKASIGVFTCLN</sequence>
<dbReference type="EMBL" id="CBLX010000027">
    <property type="protein sequence ID" value="CDG41236.1"/>
    <property type="molecule type" value="Genomic_DNA"/>
</dbReference>